<evidence type="ECO:0000256" key="2">
    <source>
        <dbReference type="ARBA" id="ARBA00022801"/>
    </source>
</evidence>
<dbReference type="InterPro" id="IPR001130">
    <property type="entry name" value="TatD-like"/>
</dbReference>
<name>A0A9D2E2S1_9FIRM</name>
<feature type="binding site" evidence="3">
    <location>
        <position position="106"/>
    </location>
    <ligand>
        <name>a divalent metal cation</name>
        <dbReference type="ChEBI" id="CHEBI:60240"/>
        <label>1</label>
    </ligand>
</feature>
<sequence length="265" mass="28453">MAGPIFDSHAHYLSHQFDGDRGVLLQSLPAAGVAGVVECATDFATSKGALELAAAWPFVWAALGIHPESLIEEDASTNTQFSGDWKAELAAIAPLLAEKKAVAVGEIGLDYHWPVPKDAQLELFEAQIRLALELDKPVIVHDREAHADTYALLKKYRPKGVLHCFSGSAEDAAWLTAQGMYIGFGGAATFKGAKRAVKAAAIVPPDKLLLETDCPYMAPEPCRGRRCDSSLIAHTAAFLAEVRGEETERLLETTCQNARALFGLG</sequence>
<dbReference type="CDD" id="cd01310">
    <property type="entry name" value="TatD_DNAse"/>
    <property type="match status" value="1"/>
</dbReference>
<dbReference type="PANTHER" id="PTHR46124">
    <property type="entry name" value="D-AMINOACYL-TRNA DEACYLASE"/>
    <property type="match status" value="1"/>
</dbReference>
<evidence type="ECO:0000256" key="1">
    <source>
        <dbReference type="ARBA" id="ARBA00022723"/>
    </source>
</evidence>
<dbReference type="NCBIfam" id="TIGR00010">
    <property type="entry name" value="YchF/TatD family DNA exonuclease"/>
    <property type="match status" value="1"/>
</dbReference>
<feature type="binding site" evidence="3">
    <location>
        <position position="141"/>
    </location>
    <ligand>
        <name>a divalent metal cation</name>
        <dbReference type="ChEBI" id="CHEBI:60240"/>
        <label>2</label>
    </ligand>
</feature>
<dbReference type="GO" id="GO:0004536">
    <property type="term" value="F:DNA nuclease activity"/>
    <property type="evidence" value="ECO:0007669"/>
    <property type="project" value="InterPro"/>
</dbReference>
<dbReference type="InterPro" id="IPR032466">
    <property type="entry name" value="Metal_Hydrolase"/>
</dbReference>
<dbReference type="InterPro" id="IPR018228">
    <property type="entry name" value="DNase_TatD-rel_CS"/>
</dbReference>
<dbReference type="PIRSF" id="PIRSF005902">
    <property type="entry name" value="DNase_TatD"/>
    <property type="match status" value="1"/>
</dbReference>
<feature type="binding site" evidence="3">
    <location>
        <position position="213"/>
    </location>
    <ligand>
        <name>a divalent metal cation</name>
        <dbReference type="ChEBI" id="CHEBI:60240"/>
        <label>1</label>
    </ligand>
</feature>
<dbReference type="GO" id="GO:0046872">
    <property type="term" value="F:metal ion binding"/>
    <property type="evidence" value="ECO:0007669"/>
    <property type="project" value="UniProtKB-KW"/>
</dbReference>
<dbReference type="EMBL" id="DXBV01000009">
    <property type="protein sequence ID" value="HIZ29727.1"/>
    <property type="molecule type" value="Genomic_DNA"/>
</dbReference>
<comment type="caution">
    <text evidence="4">The sequence shown here is derived from an EMBL/GenBank/DDBJ whole genome shotgun (WGS) entry which is preliminary data.</text>
</comment>
<feature type="binding site" evidence="3">
    <location>
        <position position="163"/>
    </location>
    <ligand>
        <name>a divalent metal cation</name>
        <dbReference type="ChEBI" id="CHEBI:60240"/>
        <label>2</label>
    </ligand>
</feature>
<dbReference type="InterPro" id="IPR015991">
    <property type="entry name" value="TatD/YcfH-like"/>
</dbReference>
<dbReference type="FunFam" id="3.20.20.140:FF:000005">
    <property type="entry name" value="TatD family hydrolase"/>
    <property type="match status" value="1"/>
</dbReference>
<dbReference type="AlphaFoldDB" id="A0A9D2E2S1"/>
<dbReference type="GO" id="GO:0016788">
    <property type="term" value="F:hydrolase activity, acting on ester bonds"/>
    <property type="evidence" value="ECO:0007669"/>
    <property type="project" value="InterPro"/>
</dbReference>
<keyword evidence="1 3" id="KW-0479">Metal-binding</keyword>
<evidence type="ECO:0000313" key="4">
    <source>
        <dbReference type="EMBL" id="HIZ29727.1"/>
    </source>
</evidence>
<keyword evidence="2 4" id="KW-0378">Hydrolase</keyword>
<dbReference type="PANTHER" id="PTHR46124:SF2">
    <property type="entry name" value="D-AMINOACYL-TRNA DEACYLASE"/>
    <property type="match status" value="1"/>
</dbReference>
<protein>
    <submittedName>
        <fullName evidence="4">TatD family hydrolase</fullName>
    </submittedName>
</protein>
<evidence type="ECO:0000313" key="5">
    <source>
        <dbReference type="Proteomes" id="UP000824035"/>
    </source>
</evidence>
<feature type="binding site" evidence="3">
    <location>
        <position position="11"/>
    </location>
    <ligand>
        <name>a divalent metal cation</name>
        <dbReference type="ChEBI" id="CHEBI:60240"/>
        <label>1</label>
    </ligand>
</feature>
<gene>
    <name evidence="4" type="ORF">H9813_00630</name>
</gene>
<evidence type="ECO:0000256" key="3">
    <source>
        <dbReference type="PIRSR" id="PIRSR005902-1"/>
    </source>
</evidence>
<proteinExistence type="predicted"/>
<reference evidence="4" key="1">
    <citation type="journal article" date="2021" name="PeerJ">
        <title>Extensive microbial diversity within the chicken gut microbiome revealed by metagenomics and culture.</title>
        <authorList>
            <person name="Gilroy R."/>
            <person name="Ravi A."/>
            <person name="Getino M."/>
            <person name="Pursley I."/>
            <person name="Horton D.L."/>
            <person name="Alikhan N.F."/>
            <person name="Baker D."/>
            <person name="Gharbi K."/>
            <person name="Hall N."/>
            <person name="Watson M."/>
            <person name="Adriaenssens E.M."/>
            <person name="Foster-Nyarko E."/>
            <person name="Jarju S."/>
            <person name="Secka A."/>
            <person name="Antonio M."/>
            <person name="Oren A."/>
            <person name="Chaudhuri R.R."/>
            <person name="La Ragione R."/>
            <person name="Hildebrand F."/>
            <person name="Pallen M.J."/>
        </authorList>
    </citation>
    <scope>NUCLEOTIDE SEQUENCE</scope>
    <source>
        <strain evidence="4">ChiGjej4B4-18154</strain>
    </source>
</reference>
<accession>A0A9D2E2S1</accession>
<organism evidence="4 5">
    <name type="scientific">Candidatus Allofournierella merdipullorum</name>
    <dbReference type="NCBI Taxonomy" id="2838595"/>
    <lineage>
        <taxon>Bacteria</taxon>
        <taxon>Bacillati</taxon>
        <taxon>Bacillota</taxon>
        <taxon>Clostridia</taxon>
        <taxon>Eubacteriales</taxon>
        <taxon>Oscillospiraceae</taxon>
        <taxon>Allofournierella</taxon>
    </lineage>
</organism>
<feature type="binding site" evidence="3">
    <location>
        <position position="9"/>
    </location>
    <ligand>
        <name>a divalent metal cation</name>
        <dbReference type="ChEBI" id="CHEBI:60240"/>
        <label>1</label>
    </ligand>
</feature>
<dbReference type="Pfam" id="PF01026">
    <property type="entry name" value="TatD_DNase"/>
    <property type="match status" value="1"/>
</dbReference>
<reference evidence="4" key="2">
    <citation type="submission" date="2021-04" db="EMBL/GenBank/DDBJ databases">
        <authorList>
            <person name="Gilroy R."/>
        </authorList>
    </citation>
    <scope>NUCLEOTIDE SEQUENCE</scope>
    <source>
        <strain evidence="4">ChiGjej4B4-18154</strain>
    </source>
</reference>
<dbReference type="PROSITE" id="PS01091">
    <property type="entry name" value="TATD_3"/>
    <property type="match status" value="1"/>
</dbReference>
<dbReference type="Gene3D" id="3.20.20.140">
    <property type="entry name" value="Metal-dependent hydrolases"/>
    <property type="match status" value="1"/>
</dbReference>
<dbReference type="SUPFAM" id="SSF51556">
    <property type="entry name" value="Metallo-dependent hydrolases"/>
    <property type="match status" value="1"/>
</dbReference>
<dbReference type="Proteomes" id="UP000824035">
    <property type="component" value="Unassembled WGS sequence"/>
</dbReference>